<evidence type="ECO:0000259" key="3">
    <source>
        <dbReference type="Pfam" id="PF25841"/>
    </source>
</evidence>
<dbReference type="Pfam" id="PF25840">
    <property type="entry name" value="Ulvan_lyase_N"/>
    <property type="match status" value="1"/>
</dbReference>
<accession>A0A1W1ZHN9</accession>
<keyword evidence="5" id="KW-1185">Reference proteome</keyword>
<dbReference type="AlphaFoldDB" id="A0A1W1ZHN9"/>
<protein>
    <recommendedName>
        <fullName evidence="6">Heparinase II/III-like protein</fullName>
    </recommendedName>
</protein>
<dbReference type="InterPro" id="IPR058908">
    <property type="entry name" value="P29_C"/>
</dbReference>
<name>A0A1W1ZHN9_9SPHI</name>
<dbReference type="Pfam" id="PF25841">
    <property type="entry name" value="Ulvan_lyase_C"/>
    <property type="match status" value="1"/>
</dbReference>
<dbReference type="Gene3D" id="1.50.10.100">
    <property type="entry name" value="Chondroitin AC/alginate lyase"/>
    <property type="match status" value="1"/>
</dbReference>
<sequence>MTGFRLKLPFLILIALVFSLKSKAQNTDLKKEYATTLVGLADVLLQHQLKDKKKQDFGALKCDYDQVLHTRASEAVYPFAIAYKITGKRQYLEAAVRTGNWLIKQQQTDGSWKETPEEWTGTTTDQVLMLMLAWGHLETHLNAAEKAMWNMAIHKAVDYLYQVMTPEFASINYVATTCATLAKAALFFKDEKYMKRAKEMAHRTVSKMDEDGFLNGEGGRTHANKLGADLGYSMEMSLWGLGFYAKLNNDTVVNNAVKHALKSHLYFIYPDGSLDNSWGIRSNKWTTYGGATSDGCQVLFSLYADEDPRYGKASLKNLQYLRKNILPGGLVAYGPHHEAVMSRPPCIYPTFTKAKNLAMAWELETHANRVLARLPTEETGWMKHFKTMDVIQLRTANFMATVTGYGYKDYKAGAKSKYMYRPAGGAISNLWVKDHGYLTASSVTEYSRPEPMSFPEAPGIKSLTPRIEYTDSLGYFTNLFEFDSRIEGAQVGTDRFEVKATGELKDKNWLAGGVGYSIDYLFSDRSLIKTINLVYHDSSPVVKIIEPVVNYKRTVFTRIDAHTVLITAGDKQFKFKLLSGNAILNIGKEAERYWAPYPALKAFPLELEVHTVEGVFKQEIQYEFSIIR</sequence>
<gene>
    <name evidence="4" type="ORF">SAMN04488524_0736</name>
</gene>
<proteinExistence type="predicted"/>
<evidence type="ECO:0000313" key="5">
    <source>
        <dbReference type="Proteomes" id="UP000192756"/>
    </source>
</evidence>
<dbReference type="RefSeq" id="WP_084237047.1">
    <property type="nucleotide sequence ID" value="NZ_FWXT01000001.1"/>
</dbReference>
<evidence type="ECO:0000256" key="1">
    <source>
        <dbReference type="SAM" id="SignalP"/>
    </source>
</evidence>
<dbReference type="Proteomes" id="UP000192756">
    <property type="component" value="Unassembled WGS sequence"/>
</dbReference>
<feature type="domain" description="Broad-specificity ulvan lyase C-terminal" evidence="3">
    <location>
        <begin position="382"/>
        <end position="622"/>
    </location>
</feature>
<dbReference type="EMBL" id="FWXT01000001">
    <property type="protein sequence ID" value="SMC48055.1"/>
    <property type="molecule type" value="Genomic_DNA"/>
</dbReference>
<dbReference type="STRING" id="151894.SAMN04488524_0736"/>
<evidence type="ECO:0008006" key="6">
    <source>
        <dbReference type="Google" id="ProtNLM"/>
    </source>
</evidence>
<organism evidence="4 5">
    <name type="scientific">Pedobacter africanus</name>
    <dbReference type="NCBI Taxonomy" id="151894"/>
    <lineage>
        <taxon>Bacteria</taxon>
        <taxon>Pseudomonadati</taxon>
        <taxon>Bacteroidota</taxon>
        <taxon>Sphingobacteriia</taxon>
        <taxon>Sphingobacteriales</taxon>
        <taxon>Sphingobacteriaceae</taxon>
        <taxon>Pedobacter</taxon>
    </lineage>
</organism>
<feature type="chain" id="PRO_5012122300" description="Heparinase II/III-like protein" evidence="1">
    <location>
        <begin position="25"/>
        <end position="628"/>
    </location>
</feature>
<dbReference type="SUPFAM" id="SSF48230">
    <property type="entry name" value="Chondroitin AC/alginate lyase"/>
    <property type="match status" value="1"/>
</dbReference>
<evidence type="ECO:0000313" key="4">
    <source>
        <dbReference type="EMBL" id="SMC48055.1"/>
    </source>
</evidence>
<reference evidence="5" key="1">
    <citation type="submission" date="2017-04" db="EMBL/GenBank/DDBJ databases">
        <authorList>
            <person name="Varghese N."/>
            <person name="Submissions S."/>
        </authorList>
    </citation>
    <scope>NUCLEOTIDE SEQUENCE [LARGE SCALE GENOMIC DNA]</scope>
    <source>
        <strain evidence="5">DSM 12126</strain>
    </source>
</reference>
<evidence type="ECO:0000259" key="2">
    <source>
        <dbReference type="Pfam" id="PF25840"/>
    </source>
</evidence>
<feature type="signal peptide" evidence="1">
    <location>
        <begin position="1"/>
        <end position="24"/>
    </location>
</feature>
<dbReference type="InterPro" id="IPR058907">
    <property type="entry name" value="P29_N"/>
</dbReference>
<dbReference type="InterPro" id="IPR008929">
    <property type="entry name" value="Chondroitin_lyas"/>
</dbReference>
<feature type="domain" description="Broad-specificity ulvan lyase N-terminal" evidence="2">
    <location>
        <begin position="40"/>
        <end position="369"/>
    </location>
</feature>
<dbReference type="OrthoDB" id="620742at2"/>
<keyword evidence="1" id="KW-0732">Signal</keyword>